<dbReference type="GO" id="GO:0055085">
    <property type="term" value="P:transmembrane transport"/>
    <property type="evidence" value="ECO:0007669"/>
    <property type="project" value="InterPro"/>
</dbReference>
<evidence type="ECO:0000256" key="3">
    <source>
        <dbReference type="ARBA" id="ARBA00022989"/>
    </source>
</evidence>
<accession>A0A2S6N512</accession>
<evidence type="ECO:0000313" key="9">
    <source>
        <dbReference type="EMBL" id="PPQ29706.1"/>
    </source>
</evidence>
<comment type="caution">
    <text evidence="9">The sequence shown here is derived from an EMBL/GenBank/DDBJ whole genome shotgun (WGS) entry which is preliminary data.</text>
</comment>
<dbReference type="Gene3D" id="2.40.50.100">
    <property type="match status" value="1"/>
</dbReference>
<dbReference type="Pfam" id="PF25917">
    <property type="entry name" value="BSH_RND"/>
    <property type="match status" value="1"/>
</dbReference>
<organism evidence="9 10">
    <name type="scientific">Rhodopila globiformis</name>
    <name type="common">Rhodopseudomonas globiformis</name>
    <dbReference type="NCBI Taxonomy" id="1071"/>
    <lineage>
        <taxon>Bacteria</taxon>
        <taxon>Pseudomonadati</taxon>
        <taxon>Pseudomonadota</taxon>
        <taxon>Alphaproteobacteria</taxon>
        <taxon>Acetobacterales</taxon>
        <taxon>Acetobacteraceae</taxon>
        <taxon>Rhodopila</taxon>
    </lineage>
</organism>
<dbReference type="InterPro" id="IPR058625">
    <property type="entry name" value="MdtA-like_BSH"/>
</dbReference>
<dbReference type="GO" id="GO:0016020">
    <property type="term" value="C:membrane"/>
    <property type="evidence" value="ECO:0007669"/>
    <property type="project" value="UniProtKB-SubCell"/>
</dbReference>
<keyword evidence="2 6" id="KW-0812">Transmembrane</keyword>
<dbReference type="PANTHER" id="PTHR30386">
    <property type="entry name" value="MEMBRANE FUSION SUBUNIT OF EMRAB-TOLC MULTIDRUG EFFLUX PUMP"/>
    <property type="match status" value="1"/>
</dbReference>
<feature type="domain" description="Multidrug resistance protein MdtA-like alpha-helical hairpin" evidence="7">
    <location>
        <begin position="184"/>
        <end position="246"/>
    </location>
</feature>
<dbReference type="PANTHER" id="PTHR30386:SF26">
    <property type="entry name" value="TRANSPORT PROTEIN COMB"/>
    <property type="match status" value="1"/>
</dbReference>
<dbReference type="InterPro" id="IPR050739">
    <property type="entry name" value="MFP"/>
</dbReference>
<evidence type="ECO:0000256" key="1">
    <source>
        <dbReference type="ARBA" id="ARBA00004167"/>
    </source>
</evidence>
<dbReference type="Proteomes" id="UP000239724">
    <property type="component" value="Unassembled WGS sequence"/>
</dbReference>
<comment type="subcellular location">
    <subcellularLocation>
        <location evidence="1">Membrane</location>
        <topology evidence="1">Single-pass membrane protein</topology>
    </subcellularLocation>
</comment>
<dbReference type="InterPro" id="IPR058624">
    <property type="entry name" value="MdtA-like_HH"/>
</dbReference>
<keyword evidence="10" id="KW-1185">Reference proteome</keyword>
<evidence type="ECO:0000259" key="8">
    <source>
        <dbReference type="Pfam" id="PF25917"/>
    </source>
</evidence>
<feature type="region of interest" description="Disordered" evidence="5">
    <location>
        <begin position="1"/>
        <end position="47"/>
    </location>
</feature>
<dbReference type="AlphaFoldDB" id="A0A2S6N512"/>
<evidence type="ECO:0000313" key="10">
    <source>
        <dbReference type="Proteomes" id="UP000239724"/>
    </source>
</evidence>
<name>A0A2S6N512_RHOGL</name>
<dbReference type="EMBL" id="NHRY01000221">
    <property type="protein sequence ID" value="PPQ29706.1"/>
    <property type="molecule type" value="Genomic_DNA"/>
</dbReference>
<evidence type="ECO:0000259" key="7">
    <source>
        <dbReference type="Pfam" id="PF25876"/>
    </source>
</evidence>
<evidence type="ECO:0000256" key="6">
    <source>
        <dbReference type="SAM" id="Phobius"/>
    </source>
</evidence>
<reference evidence="9 10" key="1">
    <citation type="journal article" date="2018" name="Arch. Microbiol.">
        <title>New insights into the metabolic potential of the phototrophic purple bacterium Rhodopila globiformis DSM 161(T) from its draft genome sequence and evidence for a vanadium-dependent nitrogenase.</title>
        <authorList>
            <person name="Imhoff J.F."/>
            <person name="Rahn T."/>
            <person name="Kunzel S."/>
            <person name="Neulinger S.C."/>
        </authorList>
    </citation>
    <scope>NUCLEOTIDE SEQUENCE [LARGE SCALE GENOMIC DNA]</scope>
    <source>
        <strain evidence="9 10">DSM 161</strain>
    </source>
</reference>
<keyword evidence="4 6" id="KW-0472">Membrane</keyword>
<feature type="transmembrane region" description="Helical" evidence="6">
    <location>
        <begin position="52"/>
        <end position="73"/>
    </location>
</feature>
<evidence type="ECO:0000256" key="4">
    <source>
        <dbReference type="ARBA" id="ARBA00023136"/>
    </source>
</evidence>
<dbReference type="SUPFAM" id="SSF111369">
    <property type="entry name" value="HlyD-like secretion proteins"/>
    <property type="match status" value="3"/>
</dbReference>
<proteinExistence type="predicted"/>
<dbReference type="Pfam" id="PF25876">
    <property type="entry name" value="HH_MFP_RND"/>
    <property type="match status" value="1"/>
</dbReference>
<feature type="domain" description="Multidrug resistance protein MdtA-like barrel-sandwich hybrid" evidence="8">
    <location>
        <begin position="94"/>
        <end position="375"/>
    </location>
</feature>
<evidence type="ECO:0000256" key="2">
    <source>
        <dbReference type="ARBA" id="ARBA00022692"/>
    </source>
</evidence>
<dbReference type="PRINTS" id="PR01490">
    <property type="entry name" value="RTXTOXIND"/>
</dbReference>
<dbReference type="Gene3D" id="1.10.287.470">
    <property type="entry name" value="Helix hairpin bin"/>
    <property type="match status" value="2"/>
</dbReference>
<keyword evidence="3 6" id="KW-1133">Transmembrane helix</keyword>
<gene>
    <name evidence="9" type="ORF">CCS01_20660</name>
</gene>
<protein>
    <submittedName>
        <fullName evidence="9">Multidrug transporter</fullName>
    </submittedName>
</protein>
<evidence type="ECO:0000256" key="5">
    <source>
        <dbReference type="SAM" id="MobiDB-lite"/>
    </source>
</evidence>
<sequence length="507" mass="54914">MTEQSNKPDSRNAPPAANGDASVANDTKSAQEPPESRPVPQKPRKATRTRKLLAGVLGVAVLAVLLVVGVPWVEQMLNTVSTDDAYVNGHVTFVAPRVAGQISRVLVDDNNRVRKGDLLVTLDKEPFRVVVSEKQAAVDLAEADLQAATAAARAVEAQARSRRWNLQRAVEDVDNQVALLHARAAEVVKSKAALALAQVEFDRARQLVARSDVPREEYDRRQAQLTTAAADLAQTLAEVHQIRVSLGLPIQPAGGDLDQVPSDLDETFASVLQAQAELIQSAAQLGVVHSFDQGPKAMLEQFEELGDINTTFARFTANAPAVKQAEAKLEAARRDLAQADLNLRYCDIVAAIDGVVTRRNVNPGNYVQIGQNLMAIRSLNEIWVDANFKETQLRDLRIGQPVDLRIDMYGGTHTFKGRIAGFTEGTGSTLALLPPENATGNFVKVVQRLPVRIDLVDYNPDRTPLFIGTSVVPYVYIHKPPTGPNAGRFLQAYVPQSPAAGAPGTRP</sequence>
<feature type="compositionally biased region" description="Basic and acidic residues" evidence="5">
    <location>
        <begin position="1"/>
        <end position="10"/>
    </location>
</feature>
<dbReference type="OrthoDB" id="9811754at2"/>
<dbReference type="Gene3D" id="2.40.30.170">
    <property type="match status" value="1"/>
</dbReference>